<keyword evidence="7" id="KW-0472">Membrane</keyword>
<evidence type="ECO:0008006" key="13">
    <source>
        <dbReference type="Google" id="ProtNLM"/>
    </source>
</evidence>
<feature type="compositionally biased region" description="Polar residues" evidence="8">
    <location>
        <begin position="1067"/>
        <end position="1081"/>
    </location>
</feature>
<feature type="compositionally biased region" description="Basic residues" evidence="8">
    <location>
        <begin position="913"/>
        <end position="925"/>
    </location>
</feature>
<dbReference type="InterPro" id="IPR051279">
    <property type="entry name" value="PP1-Reg/Actin-Interact_Protein"/>
</dbReference>
<keyword evidence="6" id="KW-0677">Repeat</keyword>
<feature type="compositionally biased region" description="Polar residues" evidence="8">
    <location>
        <begin position="1466"/>
        <end position="1475"/>
    </location>
</feature>
<evidence type="ECO:0000259" key="10">
    <source>
        <dbReference type="Pfam" id="PF17888"/>
    </source>
</evidence>
<feature type="compositionally biased region" description="Basic and acidic residues" evidence="8">
    <location>
        <begin position="1122"/>
        <end position="1142"/>
    </location>
</feature>
<evidence type="ECO:0000256" key="8">
    <source>
        <dbReference type="SAM" id="MobiDB-lite"/>
    </source>
</evidence>
<feature type="compositionally biased region" description="Basic and acidic residues" evidence="8">
    <location>
        <begin position="1313"/>
        <end position="1322"/>
    </location>
</feature>
<dbReference type="EMBL" id="JBAMIC010000001">
    <property type="protein sequence ID" value="KAK7114214.1"/>
    <property type="molecule type" value="Genomic_DNA"/>
</dbReference>
<feature type="compositionally biased region" description="Low complexity" evidence="8">
    <location>
        <begin position="1510"/>
        <end position="1524"/>
    </location>
</feature>
<dbReference type="GO" id="GO:0005886">
    <property type="term" value="C:plasma membrane"/>
    <property type="evidence" value="ECO:0007669"/>
    <property type="project" value="UniProtKB-SubCell"/>
</dbReference>
<dbReference type="Gene3D" id="3.80.10.10">
    <property type="entry name" value="Ribonuclease Inhibitor"/>
    <property type="match status" value="1"/>
</dbReference>
<feature type="compositionally biased region" description="Pro residues" evidence="8">
    <location>
        <begin position="1276"/>
        <end position="1286"/>
    </location>
</feature>
<sequence length="1683" mass="183788">MAAASNIPRDIQDAVREVLDRRIKISIKCMVKHEVRSDKTENRVLAFSPCRLFVLAAKSPSKVEHSFHFLDIQALESKKVNQLLLTVEGKVYTFTSLEASTEEVNHMITHIGISLKQIFPAFPLERLIVKVEVIPPERLRTMHDMIRGMERKEGGPCGGYTTQYACMCDYHGLPYREEVAWDVDTIYLSQDSRKLSLRDFDHLSAKDFVPIIGALEHNTWFTTLDVSNVKLLPEACSEILKVMKRNAIIEHLNLANTGMKTDFLQKLSIALLSNSGTQLSSLDISGNLIEDRGVTHLMGTLKSLSRGFHHLDISRTAITSRCLSKAADTISQSQSLLSSLQTLKVAECGQKGEDISGLYLLLAQPNVLTTLDLSATDCAMDSLVSPLLLGCPHLATLLLSRTTFTHKRTKDTVVPVAWKQFFASTCSLQRLDVSSTRLPPDAVKELLLGIASNRHLKNLDLDLSSNELGSQGAQVISSCISNIPCLGRLDVSNNGFDADLKALVPEIAKNKHLKHLAVGRNFGSIKPKHMWSVLETIVQLLQEENTMLESLSLADSKLKNDTACIINALGSNNSLMNIDLSGNSMGDFGARMLSKALQINTKLHTVVWDKNSVTAQGFEDIADALEKNYTLKRMPFPVNDAALAMRTQAERTETALQKVELLLQRNHSPHKFASDQQYRLQQGFLISSTQQMVDRLCVQVQDAVNALKVSNTGASEEDLEHAEKVIKDADNSKQLLPKLQGIAMRTQDSGNELEKTLQNMADKLRSVMEETMQKSVDDMLKCTSQHCEGVMTDKEFRSEVETGCKPRSSLPKDFTKFVLDSVATDVFNKISELNLAVAAHISDSVIDEVISKLSDSHKGLGNHLNLRKSSSHIRDSTAVQLEKVDTESEKEKDEVDAVEARTRQPSGGSPKLSSKKKSVFSRKLRPQSVIDRDLLAPKVQGTSDSVRDHSPEKEEVVAADRVAMTEDKADELEGAETKSTTSLDKISESRSKDSTPKGSRDALNTLPDIQPVQPTRLEHLNKTRPKRPKTRAATRPVAPVEEAADDGINTFYAATPTSPEPTEKTKVSSNRRPSTDDTISSKPEKKKWSPMNPFKSDKKDDKEKKEKGFSSGISNFFRHKTSKSDAKDKEKKPETFMREKPVDAPIPQRTETSKIYTRSEKSPRMSRPESPKSPRPDSALSSTPPLVLVDPKVVPQRTKLMAPHASEESLDDEDSLKVKDKAPSVELTRSDSGREDERSRSSRSSTSEKEEKEEAEEAGASAEEEKEEQEDQVGEPTPPPRQPKGPPRMGMGFGANIMADLKSQKRFSARLPSPEEPKDAPKESASPVKKPEKATAESKKEETNNNVVSNNKEEQVKPAAKLPEASVTKPAEPVVTKPAEPAATLPADPVITKPAELVVTKPEQPVHTKPAEASAAPKRTEANGAKPALPSAAKPTEANGAKPALPSAAKPTEAGPMRTALLPPTKANSSESGSSPRPAPRALLPPRKPVQVPVDTAPAASAGGGGGNGDSAKPASESASSAPSHKPRPAPPAKPKPPVTAPKPRPSIKKESPPDENSSTGAGEGDSTGERKSAEGEIVYDSSTLRMSVKDKIKRLSQVKFEPPSAAAPQKKTTSLPRDAKLPDSLSGGEENSHDSTVVPASITEVDEETERDGDKHNSLDKLRDSNSRHQPVHASGDDEIMV</sequence>
<comment type="caution">
    <text evidence="11">The sequence shown here is derived from an EMBL/GenBank/DDBJ whole genome shotgun (WGS) entry which is preliminary data.</text>
</comment>
<accession>A0AAN9GMX8</accession>
<keyword evidence="12" id="KW-1185">Reference proteome</keyword>
<dbReference type="InterPro" id="IPR032675">
    <property type="entry name" value="LRR_dom_sf"/>
</dbReference>
<feature type="region of interest" description="Disordered" evidence="8">
    <location>
        <begin position="875"/>
        <end position="1683"/>
    </location>
</feature>
<keyword evidence="3" id="KW-1003">Cell membrane</keyword>
<keyword evidence="4" id="KW-0963">Cytoplasm</keyword>
<evidence type="ECO:0000256" key="3">
    <source>
        <dbReference type="ARBA" id="ARBA00022475"/>
    </source>
</evidence>
<dbReference type="SUPFAM" id="SSF52047">
    <property type="entry name" value="RNI-like"/>
    <property type="match status" value="2"/>
</dbReference>
<evidence type="ECO:0000256" key="4">
    <source>
        <dbReference type="ARBA" id="ARBA00022490"/>
    </source>
</evidence>
<feature type="compositionally biased region" description="Low complexity" evidence="8">
    <location>
        <begin position="1184"/>
        <end position="1195"/>
    </location>
</feature>
<dbReference type="GO" id="GO:0005737">
    <property type="term" value="C:cytoplasm"/>
    <property type="evidence" value="ECO:0007669"/>
    <property type="project" value="UniProtKB-SubCell"/>
</dbReference>
<dbReference type="PANTHER" id="PTHR24112:SF66">
    <property type="entry name" value="LEUCINE-RICH REPEAT, ISOFORM F"/>
    <property type="match status" value="1"/>
</dbReference>
<dbReference type="GO" id="GO:0030027">
    <property type="term" value="C:lamellipodium"/>
    <property type="evidence" value="ECO:0007669"/>
    <property type="project" value="TreeGrafter"/>
</dbReference>
<feature type="compositionally biased region" description="Basic and acidic residues" evidence="8">
    <location>
        <begin position="1157"/>
        <end position="1175"/>
    </location>
</feature>
<gene>
    <name evidence="11" type="ORF">V1264_000308</name>
</gene>
<evidence type="ECO:0000256" key="7">
    <source>
        <dbReference type="ARBA" id="ARBA00023136"/>
    </source>
</evidence>
<name>A0AAN9GMX8_9CAEN</name>
<evidence type="ECO:0000256" key="2">
    <source>
        <dbReference type="ARBA" id="ARBA00004496"/>
    </source>
</evidence>
<evidence type="ECO:0000256" key="5">
    <source>
        <dbReference type="ARBA" id="ARBA00022614"/>
    </source>
</evidence>
<dbReference type="GO" id="GO:0034315">
    <property type="term" value="P:regulation of Arp2/3 complex-mediated actin nucleation"/>
    <property type="evidence" value="ECO:0007669"/>
    <property type="project" value="TreeGrafter"/>
</dbReference>
<feature type="compositionally biased region" description="Acidic residues" evidence="8">
    <location>
        <begin position="1253"/>
        <end position="1273"/>
    </location>
</feature>
<keyword evidence="5" id="KW-0433">Leucine-rich repeat</keyword>
<reference evidence="11 12" key="1">
    <citation type="submission" date="2024-02" db="EMBL/GenBank/DDBJ databases">
        <title>Chromosome-scale genome assembly of the rough periwinkle Littorina saxatilis.</title>
        <authorList>
            <person name="De Jode A."/>
            <person name="Faria R."/>
            <person name="Formenti G."/>
            <person name="Sims Y."/>
            <person name="Smith T.P."/>
            <person name="Tracey A."/>
            <person name="Wood J.M.D."/>
            <person name="Zagrodzka Z.B."/>
            <person name="Johannesson K."/>
            <person name="Butlin R.K."/>
            <person name="Leder E.H."/>
        </authorList>
    </citation>
    <scope>NUCLEOTIDE SEQUENCE [LARGE SCALE GENOMIC DNA]</scope>
    <source>
        <strain evidence="11">Snail1</strain>
        <tissue evidence="11">Muscle</tissue>
    </source>
</reference>
<proteinExistence type="predicted"/>
<dbReference type="InterPro" id="IPR011993">
    <property type="entry name" value="PH-like_dom_sf"/>
</dbReference>
<dbReference type="Gene3D" id="6.10.140.1850">
    <property type="match status" value="1"/>
</dbReference>
<evidence type="ECO:0000256" key="1">
    <source>
        <dbReference type="ARBA" id="ARBA00004236"/>
    </source>
</evidence>
<feature type="compositionally biased region" description="Pro residues" evidence="8">
    <location>
        <begin position="1529"/>
        <end position="1545"/>
    </location>
</feature>
<dbReference type="InterPro" id="IPR041245">
    <property type="entry name" value="CARMIL_PH"/>
</dbReference>
<dbReference type="InterPro" id="IPR031943">
    <property type="entry name" value="CARMIL_C"/>
</dbReference>
<feature type="domain" description="CARMIL C-terminal" evidence="9">
    <location>
        <begin position="784"/>
        <end position="1123"/>
    </location>
</feature>
<organism evidence="11 12">
    <name type="scientific">Littorina saxatilis</name>
    <dbReference type="NCBI Taxonomy" id="31220"/>
    <lineage>
        <taxon>Eukaryota</taxon>
        <taxon>Metazoa</taxon>
        <taxon>Spiralia</taxon>
        <taxon>Lophotrochozoa</taxon>
        <taxon>Mollusca</taxon>
        <taxon>Gastropoda</taxon>
        <taxon>Caenogastropoda</taxon>
        <taxon>Littorinimorpha</taxon>
        <taxon>Littorinoidea</taxon>
        <taxon>Littorinidae</taxon>
        <taxon>Littorina</taxon>
    </lineage>
</organism>
<evidence type="ECO:0000259" key="9">
    <source>
        <dbReference type="Pfam" id="PF16000"/>
    </source>
</evidence>
<feature type="compositionally biased region" description="Basic and acidic residues" evidence="8">
    <location>
        <begin position="1329"/>
        <end position="1343"/>
    </location>
</feature>
<feature type="compositionally biased region" description="Basic and acidic residues" evidence="8">
    <location>
        <begin position="882"/>
        <end position="902"/>
    </location>
</feature>
<feature type="compositionally biased region" description="Basic and acidic residues" evidence="8">
    <location>
        <begin position="985"/>
        <end position="1000"/>
    </location>
</feature>
<feature type="compositionally biased region" description="Basic and acidic residues" evidence="8">
    <location>
        <begin position="945"/>
        <end position="967"/>
    </location>
</feature>
<dbReference type="SMART" id="SM00368">
    <property type="entry name" value="LRR_RI"/>
    <property type="match status" value="5"/>
</dbReference>
<dbReference type="Proteomes" id="UP001374579">
    <property type="component" value="Unassembled WGS sequence"/>
</dbReference>
<protein>
    <recommendedName>
        <fullName evidence="13">F-actin-uncapping protein LRRC16A</fullName>
    </recommendedName>
</protein>
<dbReference type="Gene3D" id="2.30.29.30">
    <property type="entry name" value="Pleckstrin-homology domain (PH domain)/Phosphotyrosine-binding domain (PTB)"/>
    <property type="match status" value="1"/>
</dbReference>
<dbReference type="PANTHER" id="PTHR24112">
    <property type="entry name" value="LEUCINE-RICH REPEAT, ISOFORM F-RELATED"/>
    <property type="match status" value="1"/>
</dbReference>
<evidence type="ECO:0000256" key="6">
    <source>
        <dbReference type="ARBA" id="ARBA00022737"/>
    </source>
</evidence>
<comment type="subcellular location">
    <subcellularLocation>
        <location evidence="1">Cell membrane</location>
    </subcellularLocation>
    <subcellularLocation>
        <location evidence="2">Cytoplasm</location>
    </subcellularLocation>
</comment>
<dbReference type="GO" id="GO:0016477">
    <property type="term" value="P:cell migration"/>
    <property type="evidence" value="ECO:0007669"/>
    <property type="project" value="TreeGrafter"/>
</dbReference>
<dbReference type="Pfam" id="PF17888">
    <property type="entry name" value="Carm_PH"/>
    <property type="match status" value="1"/>
</dbReference>
<evidence type="ECO:0000313" key="12">
    <source>
        <dbReference type="Proteomes" id="UP001374579"/>
    </source>
</evidence>
<evidence type="ECO:0000313" key="11">
    <source>
        <dbReference type="EMBL" id="KAK7114214.1"/>
    </source>
</evidence>
<feature type="compositionally biased region" description="Basic and acidic residues" evidence="8">
    <location>
        <begin position="1653"/>
        <end position="1668"/>
    </location>
</feature>
<feature type="compositionally biased region" description="Basic residues" evidence="8">
    <location>
        <begin position="1022"/>
        <end position="1032"/>
    </location>
</feature>
<feature type="compositionally biased region" description="Basic and acidic residues" evidence="8">
    <location>
        <begin position="1095"/>
        <end position="1108"/>
    </location>
</feature>
<feature type="domain" description="CARMIL pleckstrin homology" evidence="10">
    <location>
        <begin position="25"/>
        <end position="120"/>
    </location>
</feature>
<dbReference type="Pfam" id="PF16000">
    <property type="entry name" value="CARMIL_C"/>
    <property type="match status" value="1"/>
</dbReference>
<feature type="compositionally biased region" description="Basic and acidic residues" evidence="8">
    <location>
        <begin position="1215"/>
        <end position="1252"/>
    </location>
</feature>